<dbReference type="Pfam" id="PF13761">
    <property type="entry name" value="DUF4166"/>
    <property type="match status" value="1"/>
</dbReference>
<reference evidence="2 3" key="1">
    <citation type="submission" date="2019-09" db="EMBL/GenBank/DDBJ databases">
        <title>Phylogeny of genus Pseudoclavibacter and closely related genus.</title>
        <authorList>
            <person name="Li Y."/>
        </authorList>
    </citation>
    <scope>NUCLEOTIDE SEQUENCE [LARGE SCALE GENOMIC DNA]</scope>
    <source>
        <strain evidence="2 3">EGI 60007</strain>
    </source>
</reference>
<dbReference type="EMBL" id="WBJY01000001">
    <property type="protein sequence ID" value="KAB1650362.1"/>
    <property type="molecule type" value="Genomic_DNA"/>
</dbReference>
<evidence type="ECO:0000259" key="1">
    <source>
        <dbReference type="Pfam" id="PF13761"/>
    </source>
</evidence>
<dbReference type="Proteomes" id="UP000431744">
    <property type="component" value="Unassembled WGS sequence"/>
</dbReference>
<proteinExistence type="predicted"/>
<gene>
    <name evidence="2" type="ORF">F8O04_09325</name>
</gene>
<dbReference type="AlphaFoldDB" id="A0A6H9WHG0"/>
<dbReference type="RefSeq" id="WP_158028947.1">
    <property type="nucleotide sequence ID" value="NZ_BMHG01000001.1"/>
</dbReference>
<name>A0A6H9WHG0_9MICO</name>
<comment type="caution">
    <text evidence="2">The sequence shown here is derived from an EMBL/GenBank/DDBJ whole genome shotgun (WGS) entry which is preliminary data.</text>
</comment>
<feature type="domain" description="DUF4166" evidence="1">
    <location>
        <begin position="20"/>
        <end position="197"/>
    </location>
</feature>
<sequence>MVSHARSPYARAIGDRMTLLHPTLRRYFDGVPDGHVGIGEGVFDRIGARYRWMRFLLIPLQRRHVVFAGAAADVPFAVRNTIRDGRARAERTLLLGDRSWTMVDAVSFVGPSRIVDVIGLPETVAASFDVSVEEGALRLTSRSAGIRIGRFRLTLPPALSPRVTLTERFDEATARQRVDLRITLPLLGCVYEYTGGFDYRIEEDRD</sequence>
<dbReference type="OrthoDB" id="2448833at2"/>
<evidence type="ECO:0000313" key="3">
    <source>
        <dbReference type="Proteomes" id="UP000431744"/>
    </source>
</evidence>
<organism evidence="2 3">
    <name type="scientific">Pseudoclavibacter endophyticus</name>
    <dbReference type="NCBI Taxonomy" id="1778590"/>
    <lineage>
        <taxon>Bacteria</taxon>
        <taxon>Bacillati</taxon>
        <taxon>Actinomycetota</taxon>
        <taxon>Actinomycetes</taxon>
        <taxon>Micrococcales</taxon>
        <taxon>Microbacteriaceae</taxon>
        <taxon>Pseudoclavibacter</taxon>
    </lineage>
</organism>
<evidence type="ECO:0000313" key="2">
    <source>
        <dbReference type="EMBL" id="KAB1650362.1"/>
    </source>
</evidence>
<dbReference type="InterPro" id="IPR025311">
    <property type="entry name" value="DUF4166"/>
</dbReference>
<protein>
    <submittedName>
        <fullName evidence="2">DUF4166 domain-containing protein</fullName>
    </submittedName>
</protein>
<accession>A0A6H9WHG0</accession>
<keyword evidence="3" id="KW-1185">Reference proteome</keyword>